<dbReference type="AlphaFoldDB" id="A0A0F9D1G7"/>
<protein>
    <recommendedName>
        <fullName evidence="3">DUF4184 domain-containing protein</fullName>
    </recommendedName>
</protein>
<keyword evidence="1" id="KW-1133">Transmembrane helix</keyword>
<organism evidence="2">
    <name type="scientific">marine sediment metagenome</name>
    <dbReference type="NCBI Taxonomy" id="412755"/>
    <lineage>
        <taxon>unclassified sequences</taxon>
        <taxon>metagenomes</taxon>
        <taxon>ecological metagenomes</taxon>
    </lineage>
</organism>
<evidence type="ECO:0000256" key="1">
    <source>
        <dbReference type="SAM" id="Phobius"/>
    </source>
</evidence>
<dbReference type="EMBL" id="LAZR01030794">
    <property type="protein sequence ID" value="KKL55568.1"/>
    <property type="molecule type" value="Genomic_DNA"/>
</dbReference>
<accession>A0A0F9D1G7</accession>
<evidence type="ECO:0008006" key="3">
    <source>
        <dbReference type="Google" id="ProtNLM"/>
    </source>
</evidence>
<comment type="caution">
    <text evidence="2">The sequence shown here is derived from an EMBL/GenBank/DDBJ whole genome shotgun (WGS) entry which is preliminary data.</text>
</comment>
<feature type="transmembrane region" description="Helical" evidence="1">
    <location>
        <begin position="25"/>
        <end position="49"/>
    </location>
</feature>
<evidence type="ECO:0000313" key="2">
    <source>
        <dbReference type="EMBL" id="KKL55568.1"/>
    </source>
</evidence>
<keyword evidence="1" id="KW-0472">Membrane</keyword>
<reference evidence="2" key="1">
    <citation type="journal article" date="2015" name="Nature">
        <title>Complex archaea that bridge the gap between prokaryotes and eukaryotes.</title>
        <authorList>
            <person name="Spang A."/>
            <person name="Saw J.H."/>
            <person name="Jorgensen S.L."/>
            <person name="Zaremba-Niedzwiedzka K."/>
            <person name="Martijn J."/>
            <person name="Lind A.E."/>
            <person name="van Eijk R."/>
            <person name="Schleper C."/>
            <person name="Guy L."/>
            <person name="Ettema T.J."/>
        </authorList>
    </citation>
    <scope>NUCLEOTIDE SEQUENCE</scope>
</reference>
<feature type="transmembrane region" description="Helical" evidence="1">
    <location>
        <begin position="55"/>
        <end position="78"/>
    </location>
</feature>
<keyword evidence="1" id="KW-0812">Transmembrane</keyword>
<name>A0A0F9D1G7_9ZZZZ</name>
<dbReference type="Pfam" id="PF13803">
    <property type="entry name" value="DUF4184"/>
    <property type="match status" value="1"/>
</dbReference>
<proteinExistence type="predicted"/>
<gene>
    <name evidence="2" type="ORF">LCGC14_2254090</name>
</gene>
<feature type="transmembrane region" description="Helical" evidence="1">
    <location>
        <begin position="116"/>
        <end position="134"/>
    </location>
</feature>
<sequence>MPSAIFSHQAPGLALKIKYPHKFDGTALCISAIVPDLLSLFGPFFAFTLRNFTHSILGVIFSTVPLTIILTVIFCTYIGPFCAKLAKKNGFLSRPLRYMGMETWDNLKKKKYNRRFFLVATYSAFIGGFTHLLLDLPSHEYIEIFFPWVILQNPDFLLYSIIDFGSTTIGTIQIDRNLTVFQLIWFIETLITLVLALYFLRYMKNRNLISKWYDKT</sequence>
<feature type="transmembrane region" description="Helical" evidence="1">
    <location>
        <begin position="180"/>
        <end position="200"/>
    </location>
</feature>
<dbReference type="InterPro" id="IPR025238">
    <property type="entry name" value="DUF4184"/>
</dbReference>